<dbReference type="Proteomes" id="UP000265520">
    <property type="component" value="Unassembled WGS sequence"/>
</dbReference>
<sequence>MYSTTTPPPNFDELLFTVTENAARRDIRWPAIERQQSATRKKRTGQVGDGSWRWVEDWRQINDLEMRKRIALVFDSRFIDYFG</sequence>
<proteinExistence type="predicted"/>
<accession>A0A392SF21</accession>
<evidence type="ECO:0000313" key="1">
    <source>
        <dbReference type="EMBL" id="MCI47042.1"/>
    </source>
</evidence>
<protein>
    <submittedName>
        <fullName evidence="1">Uncharacterized protein</fullName>
    </submittedName>
</protein>
<evidence type="ECO:0000313" key="2">
    <source>
        <dbReference type="Proteomes" id="UP000265520"/>
    </source>
</evidence>
<organism evidence="1 2">
    <name type="scientific">Trifolium medium</name>
    <dbReference type="NCBI Taxonomy" id="97028"/>
    <lineage>
        <taxon>Eukaryota</taxon>
        <taxon>Viridiplantae</taxon>
        <taxon>Streptophyta</taxon>
        <taxon>Embryophyta</taxon>
        <taxon>Tracheophyta</taxon>
        <taxon>Spermatophyta</taxon>
        <taxon>Magnoliopsida</taxon>
        <taxon>eudicotyledons</taxon>
        <taxon>Gunneridae</taxon>
        <taxon>Pentapetalae</taxon>
        <taxon>rosids</taxon>
        <taxon>fabids</taxon>
        <taxon>Fabales</taxon>
        <taxon>Fabaceae</taxon>
        <taxon>Papilionoideae</taxon>
        <taxon>50 kb inversion clade</taxon>
        <taxon>NPAAA clade</taxon>
        <taxon>Hologalegina</taxon>
        <taxon>IRL clade</taxon>
        <taxon>Trifolieae</taxon>
        <taxon>Trifolium</taxon>
    </lineage>
</organism>
<name>A0A392SF21_9FABA</name>
<comment type="caution">
    <text evidence="1">The sequence shown here is derived from an EMBL/GenBank/DDBJ whole genome shotgun (WGS) entry which is preliminary data.</text>
</comment>
<reference evidence="1 2" key="1">
    <citation type="journal article" date="2018" name="Front. Plant Sci.">
        <title>Red Clover (Trifolium pratense) and Zigzag Clover (T. medium) - A Picture of Genomic Similarities and Differences.</title>
        <authorList>
            <person name="Dluhosova J."/>
            <person name="Istvanek J."/>
            <person name="Nedelnik J."/>
            <person name="Repkova J."/>
        </authorList>
    </citation>
    <scope>NUCLEOTIDE SEQUENCE [LARGE SCALE GENOMIC DNA]</scope>
    <source>
        <strain evidence="2">cv. 10/8</strain>
        <tissue evidence="1">Leaf</tissue>
    </source>
</reference>
<feature type="non-terminal residue" evidence="1">
    <location>
        <position position="83"/>
    </location>
</feature>
<keyword evidence="2" id="KW-1185">Reference proteome</keyword>
<dbReference type="AlphaFoldDB" id="A0A392SF21"/>
<dbReference type="EMBL" id="LXQA010366436">
    <property type="protein sequence ID" value="MCI47042.1"/>
    <property type="molecule type" value="Genomic_DNA"/>
</dbReference>